<keyword evidence="10 15" id="KW-0040">ANK repeat</keyword>
<feature type="transmembrane region" description="Helical" evidence="16">
    <location>
        <begin position="343"/>
        <end position="364"/>
    </location>
</feature>
<evidence type="ECO:0000256" key="9">
    <source>
        <dbReference type="ARBA" id="ARBA00022989"/>
    </source>
</evidence>
<comment type="catalytic activity">
    <reaction evidence="14">
        <text>Ca(2+)(in) = Ca(2+)(out)</text>
        <dbReference type="Rhea" id="RHEA:29671"/>
        <dbReference type="ChEBI" id="CHEBI:29108"/>
    </reaction>
</comment>
<dbReference type="InterPro" id="IPR008347">
    <property type="entry name" value="TrpV1-4"/>
</dbReference>
<keyword evidence="5" id="KW-0107">Calcium channel</keyword>
<evidence type="ECO:0000259" key="17">
    <source>
        <dbReference type="Pfam" id="PF00520"/>
    </source>
</evidence>
<dbReference type="GO" id="GO:0005262">
    <property type="term" value="F:calcium channel activity"/>
    <property type="evidence" value="ECO:0007669"/>
    <property type="project" value="UniProtKB-KW"/>
</dbReference>
<feature type="transmembrane region" description="Helical" evidence="16">
    <location>
        <begin position="264"/>
        <end position="285"/>
    </location>
</feature>
<feature type="domain" description="Ion transport" evidence="17">
    <location>
        <begin position="355"/>
        <end position="531"/>
    </location>
</feature>
<dbReference type="PANTHER" id="PTHR10582">
    <property type="entry name" value="TRANSIENT RECEPTOR POTENTIAL ION CHANNEL PROTEIN"/>
    <property type="match status" value="1"/>
</dbReference>
<organism evidence="18">
    <name type="scientific">Stegastes partitus</name>
    <name type="common">bicolor damselfish</name>
    <dbReference type="NCBI Taxonomy" id="144197"/>
    <lineage>
        <taxon>Eukaryota</taxon>
        <taxon>Metazoa</taxon>
        <taxon>Chordata</taxon>
        <taxon>Craniata</taxon>
        <taxon>Vertebrata</taxon>
        <taxon>Euteleostomi</taxon>
        <taxon>Actinopterygii</taxon>
        <taxon>Neopterygii</taxon>
        <taxon>Teleostei</taxon>
        <taxon>Neoteleostei</taxon>
        <taxon>Acanthomorphata</taxon>
        <taxon>Ovalentaria</taxon>
        <taxon>Pomacentridae</taxon>
        <taxon>Stegastes</taxon>
    </lineage>
</organism>
<feature type="transmembrane region" description="Helical" evidence="16">
    <location>
        <begin position="370"/>
        <end position="389"/>
    </location>
</feature>
<dbReference type="SUPFAM" id="SSF48403">
    <property type="entry name" value="Ankyrin repeat"/>
    <property type="match status" value="1"/>
</dbReference>
<keyword evidence="6 16" id="KW-0812">Transmembrane</keyword>
<feature type="transmembrane region" description="Helical" evidence="16">
    <location>
        <begin position="410"/>
        <end position="432"/>
    </location>
</feature>
<dbReference type="InterPro" id="IPR002110">
    <property type="entry name" value="Ankyrin_rpt"/>
</dbReference>
<dbReference type="Ensembl" id="ENSSPAT00000012658.1">
    <property type="protein sequence ID" value="ENSSPAP00000012445.1"/>
    <property type="gene ID" value="ENSSPAG00000009415.1"/>
</dbReference>
<evidence type="ECO:0000256" key="14">
    <source>
        <dbReference type="ARBA" id="ARBA00036634"/>
    </source>
</evidence>
<evidence type="ECO:0000256" key="4">
    <source>
        <dbReference type="ARBA" id="ARBA00022568"/>
    </source>
</evidence>
<keyword evidence="9 16" id="KW-1133">Transmembrane helix</keyword>
<dbReference type="SMART" id="SM00248">
    <property type="entry name" value="ANK"/>
    <property type="match status" value="3"/>
</dbReference>
<evidence type="ECO:0000256" key="12">
    <source>
        <dbReference type="ARBA" id="ARBA00023136"/>
    </source>
</evidence>
<keyword evidence="13" id="KW-0407">Ion channel</keyword>
<dbReference type="InterPro" id="IPR024862">
    <property type="entry name" value="TRPV"/>
</dbReference>
<comment type="subcellular location">
    <subcellularLocation>
        <location evidence="1">Cell membrane</location>
        <topology evidence="1">Multi-pass membrane protein</topology>
    </subcellularLocation>
</comment>
<keyword evidence="8" id="KW-0106">Calcium</keyword>
<evidence type="ECO:0000256" key="2">
    <source>
        <dbReference type="ARBA" id="ARBA00022448"/>
    </source>
</evidence>
<dbReference type="PRINTS" id="PR01768">
    <property type="entry name" value="TRPVRECEPTOR"/>
</dbReference>
<dbReference type="InterPro" id="IPR036770">
    <property type="entry name" value="Ankyrin_rpt-contain_sf"/>
</dbReference>
<evidence type="ECO:0000256" key="1">
    <source>
        <dbReference type="ARBA" id="ARBA00004651"/>
    </source>
</evidence>
<evidence type="ECO:0000313" key="18">
    <source>
        <dbReference type="Ensembl" id="ENSSPAP00000012445.1"/>
    </source>
</evidence>
<dbReference type="GO" id="GO:0005886">
    <property type="term" value="C:plasma membrane"/>
    <property type="evidence" value="ECO:0007669"/>
    <property type="project" value="UniProtKB-SubCell"/>
</dbReference>
<evidence type="ECO:0000256" key="11">
    <source>
        <dbReference type="ARBA" id="ARBA00023065"/>
    </source>
</evidence>
<dbReference type="InterPro" id="IPR005821">
    <property type="entry name" value="Ion_trans_dom"/>
</dbReference>
<keyword evidence="12 16" id="KW-0472">Membrane</keyword>
<feature type="repeat" description="ANK" evidence="15">
    <location>
        <begin position="49"/>
        <end position="81"/>
    </location>
</feature>
<dbReference type="AlphaFoldDB" id="A0A3B4ZVX9"/>
<dbReference type="PROSITE" id="PS50297">
    <property type="entry name" value="ANK_REP_REGION"/>
    <property type="match status" value="1"/>
</dbReference>
<feature type="transmembrane region" description="Helical" evidence="16">
    <location>
        <begin position="496"/>
        <end position="519"/>
    </location>
</feature>
<keyword evidence="2" id="KW-0813">Transport</keyword>
<evidence type="ECO:0000256" key="10">
    <source>
        <dbReference type="ARBA" id="ARBA00023043"/>
    </source>
</evidence>
<dbReference type="Pfam" id="PF00023">
    <property type="entry name" value="Ank"/>
    <property type="match status" value="2"/>
</dbReference>
<keyword evidence="4" id="KW-0109">Calcium transport</keyword>
<evidence type="ECO:0000256" key="8">
    <source>
        <dbReference type="ARBA" id="ARBA00022837"/>
    </source>
</evidence>
<keyword evidence="11" id="KW-0406">Ion transport</keyword>
<dbReference type="STRING" id="144197.ENSSPAP00000012445"/>
<keyword evidence="7" id="KW-0677">Repeat</keyword>
<name>A0A3B4ZVX9_9TELE</name>
<evidence type="ECO:0000256" key="15">
    <source>
        <dbReference type="PROSITE-ProRule" id="PRU00023"/>
    </source>
</evidence>
<evidence type="ECO:0000256" key="6">
    <source>
        <dbReference type="ARBA" id="ARBA00022692"/>
    </source>
</evidence>
<dbReference type="GO" id="GO:0098703">
    <property type="term" value="P:calcium ion import across plasma membrane"/>
    <property type="evidence" value="ECO:0007669"/>
    <property type="project" value="TreeGrafter"/>
</dbReference>
<reference evidence="18" key="1">
    <citation type="submission" date="2023-09" db="UniProtKB">
        <authorList>
            <consortium name="Ensembl"/>
        </authorList>
    </citation>
    <scope>IDENTIFICATION</scope>
</reference>
<feature type="transmembrane region" description="Helical" evidence="16">
    <location>
        <begin position="621"/>
        <end position="641"/>
    </location>
</feature>
<dbReference type="PROSITE" id="PS50088">
    <property type="entry name" value="ANK_REPEAT"/>
    <property type="match status" value="1"/>
</dbReference>
<dbReference type="Gene3D" id="1.25.40.20">
    <property type="entry name" value="Ankyrin repeat-containing domain"/>
    <property type="match status" value="1"/>
</dbReference>
<evidence type="ECO:0000256" key="13">
    <source>
        <dbReference type="ARBA" id="ARBA00023303"/>
    </source>
</evidence>
<sequence>LNTQKTAEEKLLLFKLSHASCSINESAPLSASLNEVPFVYEKGILGNLQHPTALHVAIERRSLDHVKLLVQKGADVQAKANGKFFQPKAKHGFYFGELPLSLAVSTNQPDIVSFLIEEGEADVADQDSHGNTVLHILVVMADNTAENTEMFAAMYDKILILHHKLKKQTEDHLEEIKNNQDLTPLKLAAKLGKIGLLKHMKFTEWVYGPVHSSLYDISSIDTDEQNSVLEIIIFGSKIPVRKMLQIEPLRSLLEDKWSTFASKLFLINFLLYLIYLIIFTTVAVYRKDGQVRRKHGVGNSLDGDDSELIVLLCLTSKSTDYFLPEEPSKLQGSIHRRIHRPPLVSTASRCFYASLLLVSALLYLTGRREYVGLLVLSLALAWMNVLYYSRGFKQLGMYFVMMQRMILGDLLHFLFVYGVFLFGFSAAIVALIDEPPLTQHNATNASLANGQSFAEDPFKAEELSYHDMRFTTLELFKFTIGMGDIQFTDHVQYKEVFYILLICYIVLTYILLLNMLIALMGNTVERISTQSENIWNLQVRSSDSLESRLQHTKPNVYRIRLNPSEKEKSNSNRYTTQQEWLLKSPVPSVLVQSLSHSEPSLLCWNHSDFHSIAQNQEDKSLPIFFCSLFLCVFFFLNSNLFCSILRVEKSGVTCQAFGRKQQ</sequence>
<evidence type="ECO:0000256" key="5">
    <source>
        <dbReference type="ARBA" id="ARBA00022673"/>
    </source>
</evidence>
<accession>A0A3B4ZVX9</accession>
<dbReference type="Pfam" id="PF00520">
    <property type="entry name" value="Ion_trans"/>
    <property type="match status" value="1"/>
</dbReference>
<protein>
    <submittedName>
        <fullName evidence="18">Transient receptor potential cation channel subfamily V member 1-like</fullName>
    </submittedName>
</protein>
<evidence type="ECO:0000256" key="16">
    <source>
        <dbReference type="SAM" id="Phobius"/>
    </source>
</evidence>
<evidence type="ECO:0000256" key="7">
    <source>
        <dbReference type="ARBA" id="ARBA00022737"/>
    </source>
</evidence>
<dbReference type="PANTHER" id="PTHR10582:SF5">
    <property type="entry name" value="TRANSIENT RECEPTOR POTENTIAL CATION CHANNEL SUBFAMILY V MEMBER 2"/>
    <property type="match status" value="1"/>
</dbReference>
<evidence type="ECO:0000256" key="3">
    <source>
        <dbReference type="ARBA" id="ARBA00022475"/>
    </source>
</evidence>
<proteinExistence type="predicted"/>
<dbReference type="GeneTree" id="ENSGT00940000158512"/>
<keyword evidence="3" id="KW-1003">Cell membrane</keyword>